<dbReference type="Pfam" id="PF02201">
    <property type="entry name" value="SWIB"/>
    <property type="match status" value="1"/>
</dbReference>
<dbReference type="CDD" id="cd10567">
    <property type="entry name" value="SWIB-MDM2_like"/>
    <property type="match status" value="1"/>
</dbReference>
<dbReference type="PROSITE" id="PS51925">
    <property type="entry name" value="SWIB_MDM2"/>
    <property type="match status" value="1"/>
</dbReference>
<dbReference type="InterPro" id="IPR036885">
    <property type="entry name" value="SWIB_MDM2_dom_sf"/>
</dbReference>
<keyword evidence="3" id="KW-1185">Reference proteome</keyword>
<dbReference type="OMA" id="NKREIYC"/>
<dbReference type="PANTHER" id="PTHR13844">
    <property type="entry name" value="SWI/SNF-RELATED MATRIX-ASSOCIATED ACTIN-DEPENDENT REGULATOR OF CHROMATIN SUBFAMILY D"/>
    <property type="match status" value="1"/>
</dbReference>
<dbReference type="InterPro" id="IPR019835">
    <property type="entry name" value="SWIB_domain"/>
</dbReference>
<dbReference type="AlphaFoldDB" id="A0A4Y7JR85"/>
<feature type="domain" description="DM2" evidence="1">
    <location>
        <begin position="41"/>
        <end position="120"/>
    </location>
</feature>
<dbReference type="STRING" id="3469.A0A4Y7JR85"/>
<dbReference type="SMART" id="SM00151">
    <property type="entry name" value="SWIB"/>
    <property type="match status" value="1"/>
</dbReference>
<dbReference type="InterPro" id="IPR003121">
    <property type="entry name" value="SWIB_MDM2_domain"/>
</dbReference>
<dbReference type="Gene3D" id="1.10.245.10">
    <property type="entry name" value="SWIB/MDM2 domain"/>
    <property type="match status" value="1"/>
</dbReference>
<name>A0A4Y7JR85_PAPSO</name>
<dbReference type="Proteomes" id="UP000316621">
    <property type="component" value="Chromosome 5"/>
</dbReference>
<reference evidence="2 3" key="1">
    <citation type="journal article" date="2018" name="Science">
        <title>The opium poppy genome and morphinan production.</title>
        <authorList>
            <person name="Guo L."/>
            <person name="Winzer T."/>
            <person name="Yang X."/>
            <person name="Li Y."/>
            <person name="Ning Z."/>
            <person name="He Z."/>
            <person name="Teodor R."/>
            <person name="Lu Y."/>
            <person name="Bowser T.A."/>
            <person name="Graham I.A."/>
            <person name="Ye K."/>
        </authorList>
    </citation>
    <scope>NUCLEOTIDE SEQUENCE [LARGE SCALE GENOMIC DNA]</scope>
    <source>
        <strain evidence="3">cv. HN1</strain>
        <tissue evidence="2">Leaves</tissue>
    </source>
</reference>
<sequence length="122" mass="12891">MYSSRVFGGCRALMAAAKSTATKPSFTAAATGGTTPAAPKGILKVVPVSPALGEFLGGVPEASRTDAVKKIWVYIKANNLQNPADKRQIICDEKLKSIFDGKEKVGMLEIAKLLTPHFVKSA</sequence>
<dbReference type="Gramene" id="RZC62318">
    <property type="protein sequence ID" value="RZC62318"/>
    <property type="gene ID" value="C5167_024105"/>
</dbReference>
<evidence type="ECO:0000313" key="2">
    <source>
        <dbReference type="EMBL" id="RZC62318.1"/>
    </source>
</evidence>
<evidence type="ECO:0000313" key="3">
    <source>
        <dbReference type="Proteomes" id="UP000316621"/>
    </source>
</evidence>
<protein>
    <recommendedName>
        <fullName evidence="1">DM2 domain-containing protein</fullName>
    </recommendedName>
</protein>
<dbReference type="OrthoDB" id="10251073at2759"/>
<dbReference type="EMBL" id="CM010719">
    <property type="protein sequence ID" value="RZC62318.1"/>
    <property type="molecule type" value="Genomic_DNA"/>
</dbReference>
<gene>
    <name evidence="2" type="ORF">C5167_024105</name>
</gene>
<organism evidence="2 3">
    <name type="scientific">Papaver somniferum</name>
    <name type="common">Opium poppy</name>
    <dbReference type="NCBI Taxonomy" id="3469"/>
    <lineage>
        <taxon>Eukaryota</taxon>
        <taxon>Viridiplantae</taxon>
        <taxon>Streptophyta</taxon>
        <taxon>Embryophyta</taxon>
        <taxon>Tracheophyta</taxon>
        <taxon>Spermatophyta</taxon>
        <taxon>Magnoliopsida</taxon>
        <taxon>Ranunculales</taxon>
        <taxon>Papaveraceae</taxon>
        <taxon>Papaveroideae</taxon>
        <taxon>Papaver</taxon>
    </lineage>
</organism>
<dbReference type="SUPFAM" id="SSF47592">
    <property type="entry name" value="SWIB/MDM2 domain"/>
    <property type="match status" value="1"/>
</dbReference>
<evidence type="ECO:0000259" key="1">
    <source>
        <dbReference type="PROSITE" id="PS51925"/>
    </source>
</evidence>
<accession>A0A4Y7JR85</accession>
<proteinExistence type="predicted"/>